<dbReference type="KEGG" id="ddi:DDB_G0281611"/>
<proteinExistence type="predicted"/>
<reference evidence="2 3" key="1">
    <citation type="journal article" date="2005" name="Nature">
        <title>The genome of the social amoeba Dictyostelium discoideum.</title>
        <authorList>
            <consortium name="The Dictyostelium discoideum Sequencing Consortium"/>
            <person name="Eichinger L."/>
            <person name="Pachebat J.A."/>
            <person name="Glockner G."/>
            <person name="Rajandream M.A."/>
            <person name="Sucgang R."/>
            <person name="Berriman M."/>
            <person name="Song J."/>
            <person name="Olsen R."/>
            <person name="Szafranski K."/>
            <person name="Xu Q."/>
            <person name="Tunggal B."/>
            <person name="Kummerfeld S."/>
            <person name="Madera M."/>
            <person name="Konfortov B.A."/>
            <person name="Rivero F."/>
            <person name="Bankier A.T."/>
            <person name="Lehmann R."/>
            <person name="Hamlin N."/>
            <person name="Davies R."/>
            <person name="Gaudet P."/>
            <person name="Fey P."/>
            <person name="Pilcher K."/>
            <person name="Chen G."/>
            <person name="Saunders D."/>
            <person name="Sodergren E."/>
            <person name="Davis P."/>
            <person name="Kerhornou A."/>
            <person name="Nie X."/>
            <person name="Hall N."/>
            <person name="Anjard C."/>
            <person name="Hemphill L."/>
            <person name="Bason N."/>
            <person name="Farbrother P."/>
            <person name="Desany B."/>
            <person name="Just E."/>
            <person name="Morio T."/>
            <person name="Rost R."/>
            <person name="Churcher C."/>
            <person name="Cooper J."/>
            <person name="Haydock S."/>
            <person name="van Driessche N."/>
            <person name="Cronin A."/>
            <person name="Goodhead I."/>
            <person name="Muzny D."/>
            <person name="Mourier T."/>
            <person name="Pain A."/>
            <person name="Lu M."/>
            <person name="Harper D."/>
            <person name="Lindsay R."/>
            <person name="Hauser H."/>
            <person name="James K."/>
            <person name="Quiles M."/>
            <person name="Madan Babu M."/>
            <person name="Saito T."/>
            <person name="Buchrieser C."/>
            <person name="Wardroper A."/>
            <person name="Felder M."/>
            <person name="Thangavelu M."/>
            <person name="Johnson D."/>
            <person name="Knights A."/>
            <person name="Loulseged H."/>
            <person name="Mungall K."/>
            <person name="Oliver K."/>
            <person name="Price C."/>
            <person name="Quail M.A."/>
            <person name="Urushihara H."/>
            <person name="Hernandez J."/>
            <person name="Rabbinowitsch E."/>
            <person name="Steffen D."/>
            <person name="Sanders M."/>
            <person name="Ma J."/>
            <person name="Kohara Y."/>
            <person name="Sharp S."/>
            <person name="Simmonds M."/>
            <person name="Spiegler S."/>
            <person name="Tivey A."/>
            <person name="Sugano S."/>
            <person name="White B."/>
            <person name="Walker D."/>
            <person name="Woodward J."/>
            <person name="Winckler T."/>
            <person name="Tanaka Y."/>
            <person name="Shaulsky G."/>
            <person name="Schleicher M."/>
            <person name="Weinstock G."/>
            <person name="Rosenthal A."/>
            <person name="Cox E.C."/>
            <person name="Chisholm R.L."/>
            <person name="Gibbs R."/>
            <person name="Loomis W.F."/>
            <person name="Platzer M."/>
            <person name="Kay R.R."/>
            <person name="Williams J."/>
            <person name="Dear P.H."/>
            <person name="Noegel A.A."/>
            <person name="Barrell B."/>
            <person name="Kuspa A."/>
        </authorList>
    </citation>
    <scope>NUCLEOTIDE SEQUENCE [LARGE SCALE GENOMIC DNA]</scope>
    <source>
        <strain evidence="2 3">AX4</strain>
    </source>
</reference>
<evidence type="ECO:0000256" key="1">
    <source>
        <dbReference type="SAM" id="MobiDB-lite"/>
    </source>
</evidence>
<dbReference type="HOGENOM" id="CLU_3072689_0_0_1"/>
<gene>
    <name evidence="2" type="ORF">DDB_G0281611</name>
</gene>
<evidence type="ECO:0000313" key="3">
    <source>
        <dbReference type="Proteomes" id="UP000002195"/>
    </source>
</evidence>
<dbReference type="RefSeq" id="XP_640533.1">
    <property type="nucleotide sequence ID" value="XM_635441.1"/>
</dbReference>
<dbReference type="eggNOG" id="ENOG502SVYR">
    <property type="taxonomic scope" value="Eukaryota"/>
</dbReference>
<evidence type="ECO:0000313" key="2">
    <source>
        <dbReference type="EMBL" id="EAL66567.1"/>
    </source>
</evidence>
<dbReference type="GeneID" id="8623143"/>
<dbReference type="EMBL" id="AAFI02000042">
    <property type="protein sequence ID" value="EAL66567.1"/>
    <property type="molecule type" value="Genomic_DNA"/>
</dbReference>
<organism evidence="2 3">
    <name type="scientific">Dictyostelium discoideum</name>
    <name type="common">Social amoeba</name>
    <dbReference type="NCBI Taxonomy" id="44689"/>
    <lineage>
        <taxon>Eukaryota</taxon>
        <taxon>Amoebozoa</taxon>
        <taxon>Evosea</taxon>
        <taxon>Eumycetozoa</taxon>
        <taxon>Dictyostelia</taxon>
        <taxon>Dictyosteliales</taxon>
        <taxon>Dictyosteliaceae</taxon>
        <taxon>Dictyostelium</taxon>
    </lineage>
</organism>
<dbReference type="VEuPathDB" id="AmoebaDB:DDB_G0281611"/>
<dbReference type="FunCoup" id="Q54TQ8">
    <property type="interactions" value="2"/>
</dbReference>
<dbReference type="Proteomes" id="UP000002195">
    <property type="component" value="Unassembled WGS sequence"/>
</dbReference>
<feature type="region of interest" description="Disordered" evidence="1">
    <location>
        <begin position="33"/>
        <end position="53"/>
    </location>
</feature>
<dbReference type="dictyBase" id="DDB_G0281611"/>
<protein>
    <submittedName>
        <fullName evidence="2">Uncharacterized protein</fullName>
    </submittedName>
</protein>
<keyword evidence="3" id="KW-1185">Reference proteome</keyword>
<dbReference type="InParanoid" id="Q54TQ8"/>
<dbReference type="AlphaFoldDB" id="Q54TQ8"/>
<name>Q54TQ8_DICDI</name>
<dbReference type="PaxDb" id="44689-DDB0230099"/>
<accession>Q54TQ8</accession>
<comment type="caution">
    <text evidence="2">The sequence shown here is derived from an EMBL/GenBank/DDBJ whole genome shotgun (WGS) entry which is preliminary data.</text>
</comment>
<sequence>MCKFSSGCGTSDSKNCKACGTALCKGCSRSLKTGNPPPSGNGAACPDCKKNFR</sequence>
<dbReference type="OMA" id="PECKNNY"/>